<evidence type="ECO:0000313" key="3">
    <source>
        <dbReference type="Proteomes" id="UP001236569"/>
    </source>
</evidence>
<proteinExistence type="predicted"/>
<dbReference type="GO" id="GO:0016757">
    <property type="term" value="F:glycosyltransferase activity"/>
    <property type="evidence" value="ECO:0007669"/>
    <property type="project" value="UniProtKB-KW"/>
</dbReference>
<keyword evidence="2" id="KW-0808">Transferase</keyword>
<comment type="caution">
    <text evidence="2">The sequence shown here is derived from an EMBL/GenBank/DDBJ whole genome shotgun (WGS) entry which is preliminary data.</text>
</comment>
<keyword evidence="3" id="KW-1185">Reference proteome</keyword>
<accession>A0ABT6YM40</accession>
<dbReference type="RefSeq" id="WP_283369721.1">
    <property type="nucleotide sequence ID" value="NZ_JASHID010000005.1"/>
</dbReference>
<dbReference type="PANTHER" id="PTHR45947:SF3">
    <property type="entry name" value="SULFOQUINOVOSYL TRANSFERASE SQD2"/>
    <property type="match status" value="1"/>
</dbReference>
<sequence length="383" mass="43100">MKVLIFHNVLWAHYKSILFDELYNVSQQVDDFELLVCQIAKTEKSRLAMGNFDTSTIKYPYELIHDGIIEEVSLSTRTKGMINAIAKFKPDVVNVAGYYDLAFWAVTLYCKVKGIKVILSNESTANDHVRSTLRELLKKIFVSQMNGFFNFGSLSSLYMVELGAKPEQQLVNKSCVDNDTIRLIYNQEYAIGEQRKRQLHLSKHNFIFVGRLIPFKNLAFLLQAFKQAKAKCSSEWGLIILGDGEQKSELASIVSDEKIQDVTFLPGVGWKEVPAYLALSDVLVLASYSEPWGLVVNEAMVCGMPVLVSESCGCAPDLVQNGKNGFTFNPHSIESLIEKLVYFMSNSDQIPTMGMVSEEIINSYTPKTVAEEMYAAFKKVLNK</sequence>
<gene>
    <name evidence="2" type="ORF">QM480_09405</name>
</gene>
<dbReference type="Proteomes" id="UP001236569">
    <property type="component" value="Unassembled WGS sequence"/>
</dbReference>
<evidence type="ECO:0000259" key="1">
    <source>
        <dbReference type="Pfam" id="PF00534"/>
    </source>
</evidence>
<organism evidence="2 3">
    <name type="scientific">Flectobacillus longus</name>
    <dbReference type="NCBI Taxonomy" id="2984207"/>
    <lineage>
        <taxon>Bacteria</taxon>
        <taxon>Pseudomonadati</taxon>
        <taxon>Bacteroidota</taxon>
        <taxon>Cytophagia</taxon>
        <taxon>Cytophagales</taxon>
        <taxon>Flectobacillaceae</taxon>
        <taxon>Flectobacillus</taxon>
    </lineage>
</organism>
<protein>
    <submittedName>
        <fullName evidence="2">Glycosyltransferase family 4 protein</fullName>
        <ecNumber evidence="2">2.4.-.-</ecNumber>
    </submittedName>
</protein>
<dbReference type="CDD" id="cd03801">
    <property type="entry name" value="GT4_PimA-like"/>
    <property type="match status" value="1"/>
</dbReference>
<dbReference type="SUPFAM" id="SSF53756">
    <property type="entry name" value="UDP-Glycosyltransferase/glycogen phosphorylase"/>
    <property type="match status" value="1"/>
</dbReference>
<dbReference type="InterPro" id="IPR050194">
    <property type="entry name" value="Glycosyltransferase_grp1"/>
</dbReference>
<name>A0ABT6YM40_9BACT</name>
<dbReference type="InterPro" id="IPR001296">
    <property type="entry name" value="Glyco_trans_1"/>
</dbReference>
<dbReference type="PANTHER" id="PTHR45947">
    <property type="entry name" value="SULFOQUINOVOSYL TRANSFERASE SQD2"/>
    <property type="match status" value="1"/>
</dbReference>
<evidence type="ECO:0000313" key="2">
    <source>
        <dbReference type="EMBL" id="MDI9864537.1"/>
    </source>
</evidence>
<reference evidence="2 3" key="1">
    <citation type="submission" date="2023-05" db="EMBL/GenBank/DDBJ databases">
        <title>Novel species of genus Flectobacillus isolated from stream in China.</title>
        <authorList>
            <person name="Lu H."/>
        </authorList>
    </citation>
    <scope>NUCLEOTIDE SEQUENCE [LARGE SCALE GENOMIC DNA]</scope>
    <source>
        <strain evidence="2 3">DC10W</strain>
    </source>
</reference>
<keyword evidence="2" id="KW-0328">Glycosyltransferase</keyword>
<dbReference type="Gene3D" id="3.40.50.2000">
    <property type="entry name" value="Glycogen Phosphorylase B"/>
    <property type="match status" value="2"/>
</dbReference>
<dbReference type="EC" id="2.4.-.-" evidence="2"/>
<dbReference type="Pfam" id="PF00534">
    <property type="entry name" value="Glycos_transf_1"/>
    <property type="match status" value="1"/>
</dbReference>
<dbReference type="EMBL" id="JASHID010000005">
    <property type="protein sequence ID" value="MDI9864537.1"/>
    <property type="molecule type" value="Genomic_DNA"/>
</dbReference>
<feature type="domain" description="Glycosyl transferase family 1" evidence="1">
    <location>
        <begin position="197"/>
        <end position="347"/>
    </location>
</feature>